<dbReference type="InterPro" id="IPR031767">
    <property type="entry name" value="SgrT"/>
</dbReference>
<keyword evidence="2" id="KW-1185">Reference proteome</keyword>
<dbReference type="OrthoDB" id="6488438at2"/>
<evidence type="ECO:0000313" key="2">
    <source>
        <dbReference type="Proteomes" id="UP000261875"/>
    </source>
</evidence>
<evidence type="ECO:0000313" key="1">
    <source>
        <dbReference type="EMBL" id="AWK15325.1"/>
    </source>
</evidence>
<dbReference type="EMBL" id="CP021659">
    <property type="protein sequence ID" value="AWK15325.1"/>
    <property type="molecule type" value="Genomic_DNA"/>
</dbReference>
<dbReference type="STRING" id="1878942.GCA_900128755_01054"/>
<reference evidence="1 2" key="1">
    <citation type="submission" date="2017-05" db="EMBL/GenBank/DDBJ databases">
        <title>Genome sequence of Candidatus Fukatsuia symbiotica and Candidatus Hamiltonella defensa from Acyrthosiphon pisum strain 5D.</title>
        <authorList>
            <person name="Patel V.A."/>
            <person name="Chevignon G."/>
            <person name="Russell J.A."/>
            <person name="Oliver K.M."/>
        </authorList>
    </citation>
    <scope>NUCLEOTIDE SEQUENCE [LARGE SCALE GENOMIC DNA]</scope>
    <source>
        <strain evidence="1 2">5D</strain>
    </source>
</reference>
<name>A0A2U8IAR6_9GAMM</name>
<dbReference type="Pfam" id="PF15894">
    <property type="entry name" value="SgrT"/>
    <property type="match status" value="1"/>
</dbReference>
<dbReference type="KEGG" id="fsm:CCS41_04505"/>
<accession>A0A2U8IAR6</accession>
<proteinExistence type="predicted"/>
<organism evidence="1 2">
    <name type="scientific">Candidatus Fukatsuia symbiotica</name>
    <dbReference type="NCBI Taxonomy" id="1878942"/>
    <lineage>
        <taxon>Bacteria</taxon>
        <taxon>Pseudomonadati</taxon>
        <taxon>Pseudomonadota</taxon>
        <taxon>Gammaproteobacteria</taxon>
        <taxon>Enterobacterales</taxon>
        <taxon>Yersiniaceae</taxon>
        <taxon>Candidatus Fukatsuia</taxon>
    </lineage>
</organism>
<gene>
    <name evidence="1" type="ORF">CCS41_04505</name>
</gene>
<evidence type="ECO:0008006" key="3">
    <source>
        <dbReference type="Google" id="ProtNLM"/>
    </source>
</evidence>
<sequence>MMQAYLSREFYQRYFSAIQDADWLPWVSTQWRLQTLAQLIQWNASQLSNPKYSQKR</sequence>
<protein>
    <recommendedName>
        <fullName evidence="3">Glucose uptake inhibitor SgrT</fullName>
    </recommendedName>
</protein>
<dbReference type="AlphaFoldDB" id="A0A2U8IAR6"/>
<dbReference type="Proteomes" id="UP000261875">
    <property type="component" value="Chromosome"/>
</dbReference>
<dbReference type="GO" id="GO:0046325">
    <property type="term" value="P:negative regulation of D-glucose import"/>
    <property type="evidence" value="ECO:0007669"/>
    <property type="project" value="InterPro"/>
</dbReference>